<dbReference type="GO" id="GO:0016853">
    <property type="term" value="F:isomerase activity"/>
    <property type="evidence" value="ECO:0007669"/>
    <property type="project" value="InterPro"/>
</dbReference>
<evidence type="ECO:0000313" key="2">
    <source>
        <dbReference type="Proteomes" id="UP000247485"/>
    </source>
</evidence>
<dbReference type="GO" id="GO:0030246">
    <property type="term" value="F:carbohydrate binding"/>
    <property type="evidence" value="ECO:0007669"/>
    <property type="project" value="InterPro"/>
</dbReference>
<dbReference type="Pfam" id="PF01263">
    <property type="entry name" value="Aldose_epim"/>
    <property type="match status" value="1"/>
</dbReference>
<dbReference type="InterPro" id="IPR011013">
    <property type="entry name" value="Gal_mutarotase_sf_dom"/>
</dbReference>
<organism evidence="1 2">
    <name type="scientific">Klebsiella oxytoca</name>
    <dbReference type="NCBI Taxonomy" id="571"/>
    <lineage>
        <taxon>Bacteria</taxon>
        <taxon>Pseudomonadati</taxon>
        <taxon>Pseudomonadota</taxon>
        <taxon>Gammaproteobacteria</taxon>
        <taxon>Enterobacterales</taxon>
        <taxon>Enterobacteriaceae</taxon>
        <taxon>Klebsiella/Raoultella group</taxon>
        <taxon>Klebsiella</taxon>
    </lineage>
</organism>
<sequence length="290" mass="32640">MEWHLENARFRIVVQAVGAELSELWDNHRQRSWIWQPQAGVWNNSATQLFPVVGQLIHNGLWQGERFFPLTAHGFLRHQTFTCVSQDATHLVLEASDTAETREVWPFAWRIRLTWRLNDDGISVDWAVINEDSQPWGYSLGWHPGFALPIAREPGWQVRFDRVCAGPFATVRRTLAIPDDTPDVSAFILSPDSFAGGAVYFALGEGNRWAVCSPDGREQIAFSGSQKWLALWGVPGADLLCVEPLNGTTDDPHFDGQIIHKRGIEWLAAGETHHHQLSLSFPADSERQAG</sequence>
<dbReference type="SUPFAM" id="SSF74650">
    <property type="entry name" value="Galactose mutarotase-like"/>
    <property type="match status" value="1"/>
</dbReference>
<dbReference type="Proteomes" id="UP000247485">
    <property type="component" value="Unassembled WGS sequence"/>
</dbReference>
<protein>
    <submittedName>
        <fullName evidence="1">Galactose mutarotase-like enzyme</fullName>
    </submittedName>
</protein>
<dbReference type="Gene3D" id="2.70.98.10">
    <property type="match status" value="1"/>
</dbReference>
<evidence type="ECO:0000313" key="1">
    <source>
        <dbReference type="EMBL" id="PXW40749.1"/>
    </source>
</evidence>
<dbReference type="RefSeq" id="WP_110275962.1">
    <property type="nucleotide sequence ID" value="NZ_QJJG01000016.1"/>
</dbReference>
<dbReference type="InterPro" id="IPR008183">
    <property type="entry name" value="Aldose_1/G6P_1-epimerase"/>
</dbReference>
<proteinExistence type="predicted"/>
<comment type="caution">
    <text evidence="1">The sequence shown here is derived from an EMBL/GenBank/DDBJ whole genome shotgun (WGS) entry which is preliminary data.</text>
</comment>
<reference evidence="1 2" key="1">
    <citation type="submission" date="2018-05" db="EMBL/GenBank/DDBJ databases">
        <title>Freshwater and sediment microbial communities from various areas in North America, analyzing microbe dynamics in response to fracking.</title>
        <authorList>
            <person name="Lamendella R."/>
        </authorList>
    </citation>
    <scope>NUCLEOTIDE SEQUENCE [LARGE SCALE GENOMIC DNA]</scope>
    <source>
        <strain evidence="1 2">67</strain>
    </source>
</reference>
<gene>
    <name evidence="1" type="ORF">DET57_11639</name>
</gene>
<dbReference type="GO" id="GO:0005975">
    <property type="term" value="P:carbohydrate metabolic process"/>
    <property type="evidence" value="ECO:0007669"/>
    <property type="project" value="InterPro"/>
</dbReference>
<accession>A0A318FFP2</accession>
<name>A0A318FFP2_KLEOX</name>
<dbReference type="AlphaFoldDB" id="A0A318FFP2"/>
<dbReference type="EMBL" id="QJJG01000016">
    <property type="protein sequence ID" value="PXW40749.1"/>
    <property type="molecule type" value="Genomic_DNA"/>
</dbReference>
<dbReference type="InterPro" id="IPR014718">
    <property type="entry name" value="GH-type_carb-bd"/>
</dbReference>